<feature type="compositionally biased region" description="Basic and acidic residues" evidence="1">
    <location>
        <begin position="21"/>
        <end position="31"/>
    </location>
</feature>
<organism evidence="3 4">
    <name type="scientific">Marinitenerispora sediminis</name>
    <dbReference type="NCBI Taxonomy" id="1931232"/>
    <lineage>
        <taxon>Bacteria</taxon>
        <taxon>Bacillati</taxon>
        <taxon>Actinomycetota</taxon>
        <taxon>Actinomycetes</taxon>
        <taxon>Streptosporangiales</taxon>
        <taxon>Nocardiopsidaceae</taxon>
        <taxon>Marinitenerispora</taxon>
    </lineage>
</organism>
<proteinExistence type="predicted"/>
<dbReference type="Pfam" id="PF08530">
    <property type="entry name" value="PepX_C"/>
    <property type="match status" value="1"/>
</dbReference>
<keyword evidence="4" id="KW-1185">Reference proteome</keyword>
<evidence type="ECO:0000256" key="1">
    <source>
        <dbReference type="SAM" id="MobiDB-lite"/>
    </source>
</evidence>
<dbReference type="AlphaFoldDB" id="A0A368SXM5"/>
<dbReference type="InterPro" id="IPR013736">
    <property type="entry name" value="Xaa-Pro_dipept_C"/>
</dbReference>
<reference evidence="3 4" key="1">
    <citation type="submission" date="2018-04" db="EMBL/GenBank/DDBJ databases">
        <title>Novel actinobacteria from marine sediment.</title>
        <authorList>
            <person name="Ng Z.Y."/>
            <person name="Tan G.Y.A."/>
        </authorList>
    </citation>
    <scope>NUCLEOTIDE SEQUENCE [LARGE SCALE GENOMIC DNA]</scope>
    <source>
        <strain evidence="3 4">TPS81</strain>
    </source>
</reference>
<evidence type="ECO:0000313" key="3">
    <source>
        <dbReference type="EMBL" id="RCV47605.1"/>
    </source>
</evidence>
<comment type="caution">
    <text evidence="3">The sequence shown here is derived from an EMBL/GenBank/DDBJ whole genome shotgun (WGS) entry which is preliminary data.</text>
</comment>
<dbReference type="Gene3D" id="2.60.120.260">
    <property type="entry name" value="Galactose-binding domain-like"/>
    <property type="match status" value="1"/>
</dbReference>
<protein>
    <submittedName>
        <fullName evidence="3">Peptidase S15</fullName>
    </submittedName>
</protein>
<dbReference type="EMBL" id="QEIN01000480">
    <property type="protein sequence ID" value="RCV47605.1"/>
    <property type="molecule type" value="Genomic_DNA"/>
</dbReference>
<name>A0A368SXM5_9ACTN</name>
<evidence type="ECO:0000313" key="4">
    <source>
        <dbReference type="Proteomes" id="UP000253318"/>
    </source>
</evidence>
<gene>
    <name evidence="3" type="ORF">DEF24_26970</name>
</gene>
<sequence>FTADPHRPFRSRPLDTPLPDPRARAGDDHAFARTPPLPPGELRGPIGLRCTVVADTPDADWAARVSLWNGREHVQLGHAVLRRAHRPGTPARIALRTPPVAAVLPAGARLAVEVAGHHWPRHARNPHTGVDPVLATDLRPSRRQVTSIDLDLPWCVPGADAVPADALPAEVT</sequence>
<dbReference type="SUPFAM" id="SSF49785">
    <property type="entry name" value="Galactose-binding domain-like"/>
    <property type="match status" value="1"/>
</dbReference>
<evidence type="ECO:0000259" key="2">
    <source>
        <dbReference type="Pfam" id="PF08530"/>
    </source>
</evidence>
<dbReference type="InterPro" id="IPR008979">
    <property type="entry name" value="Galactose-bd-like_sf"/>
</dbReference>
<feature type="region of interest" description="Disordered" evidence="1">
    <location>
        <begin position="1"/>
        <end position="43"/>
    </location>
</feature>
<dbReference type="Proteomes" id="UP000253318">
    <property type="component" value="Unassembled WGS sequence"/>
</dbReference>
<feature type="domain" description="Xaa-Pro dipeptidyl-peptidase C-terminal" evidence="2">
    <location>
        <begin position="29"/>
        <end position="138"/>
    </location>
</feature>
<dbReference type="RefSeq" id="WP_220270095.1">
    <property type="nucleotide sequence ID" value="NZ_QEIN01000480.1"/>
</dbReference>
<feature type="non-terminal residue" evidence="3">
    <location>
        <position position="1"/>
    </location>
</feature>
<dbReference type="GO" id="GO:0008239">
    <property type="term" value="F:dipeptidyl-peptidase activity"/>
    <property type="evidence" value="ECO:0007669"/>
    <property type="project" value="InterPro"/>
</dbReference>
<accession>A0A368SXM5</accession>